<dbReference type="InterPro" id="IPR001763">
    <property type="entry name" value="Rhodanese-like_dom"/>
</dbReference>
<keyword evidence="1" id="KW-1133">Transmembrane helix</keyword>
<protein>
    <recommendedName>
        <fullName evidence="2">Rhodanese domain-containing protein</fullName>
    </recommendedName>
</protein>
<dbReference type="SUPFAM" id="SSF52821">
    <property type="entry name" value="Rhodanese/Cell cycle control phosphatase"/>
    <property type="match status" value="1"/>
</dbReference>
<dbReference type="Gene3D" id="3.40.250.10">
    <property type="entry name" value="Rhodanese-like domain"/>
    <property type="match status" value="1"/>
</dbReference>
<proteinExistence type="predicted"/>
<keyword evidence="1" id="KW-0812">Transmembrane</keyword>
<dbReference type="InterPro" id="IPR036873">
    <property type="entry name" value="Rhodanese-like_dom_sf"/>
</dbReference>
<dbReference type="CDD" id="cd00158">
    <property type="entry name" value="RHOD"/>
    <property type="match status" value="1"/>
</dbReference>
<feature type="domain" description="Rhodanese" evidence="2">
    <location>
        <begin position="4"/>
        <end position="54"/>
    </location>
</feature>
<reference evidence="3" key="1">
    <citation type="submission" date="2022-05" db="EMBL/GenBank/DDBJ databases">
        <title>A multi-omics perspective on studying reproductive biology in Daphnia sinensis.</title>
        <authorList>
            <person name="Jia J."/>
        </authorList>
    </citation>
    <scope>NUCLEOTIDE SEQUENCE</scope>
    <source>
        <strain evidence="3">WSL</strain>
    </source>
</reference>
<keyword evidence="4" id="KW-1185">Reference proteome</keyword>
<evidence type="ECO:0000256" key="1">
    <source>
        <dbReference type="SAM" id="Phobius"/>
    </source>
</evidence>
<dbReference type="EMBL" id="WJBH02000178">
    <property type="protein sequence ID" value="KAI9550199.1"/>
    <property type="molecule type" value="Genomic_DNA"/>
</dbReference>
<name>A0AAD5PMK7_9CRUS</name>
<organism evidence="3 4">
    <name type="scientific">Daphnia sinensis</name>
    <dbReference type="NCBI Taxonomy" id="1820382"/>
    <lineage>
        <taxon>Eukaryota</taxon>
        <taxon>Metazoa</taxon>
        <taxon>Ecdysozoa</taxon>
        <taxon>Arthropoda</taxon>
        <taxon>Crustacea</taxon>
        <taxon>Branchiopoda</taxon>
        <taxon>Diplostraca</taxon>
        <taxon>Cladocera</taxon>
        <taxon>Anomopoda</taxon>
        <taxon>Daphniidae</taxon>
        <taxon>Daphnia</taxon>
        <taxon>Daphnia similis group</taxon>
    </lineage>
</organism>
<dbReference type="Pfam" id="PF00581">
    <property type="entry name" value="Rhodanese"/>
    <property type="match status" value="1"/>
</dbReference>
<evidence type="ECO:0000259" key="2">
    <source>
        <dbReference type="PROSITE" id="PS50206"/>
    </source>
</evidence>
<dbReference type="PROSITE" id="PS50206">
    <property type="entry name" value="RHODANESE_3"/>
    <property type="match status" value="1"/>
</dbReference>
<evidence type="ECO:0000313" key="3">
    <source>
        <dbReference type="EMBL" id="KAI9550199.1"/>
    </source>
</evidence>
<keyword evidence="1" id="KW-0472">Membrane</keyword>
<accession>A0AAD5PMK7</accession>
<gene>
    <name evidence="3" type="ORF">GHT06_003571</name>
</gene>
<sequence>MAQIDKNKTYYVHCAGGYRSMIFNSVLRARGFDNLIDVKGGFKAIKESDRCDESHILLLRSMKTFVKKITLIFLFAWILPFMGVLAQHESIGEHKDSKDSTEKLFGKVLESGLFEFHLRSYFMATVNQGDLTNYSTWGTGAGLGISAQGGKGLVWDSWLVRRICSGALEVYRSMVYAFDFEGLARMVASRRVIGFLSTGRNPLGSFEDYHHHLDSKGIGSSELNMNRKIGR</sequence>
<feature type="transmembrane region" description="Helical" evidence="1">
    <location>
        <begin position="69"/>
        <end position="86"/>
    </location>
</feature>
<dbReference type="Proteomes" id="UP000820818">
    <property type="component" value="Unassembled WGS sequence"/>
</dbReference>
<evidence type="ECO:0000313" key="4">
    <source>
        <dbReference type="Proteomes" id="UP000820818"/>
    </source>
</evidence>
<dbReference type="AlphaFoldDB" id="A0AAD5PMK7"/>
<comment type="caution">
    <text evidence="3">The sequence shown here is derived from an EMBL/GenBank/DDBJ whole genome shotgun (WGS) entry which is preliminary data.</text>
</comment>